<proteinExistence type="predicted"/>
<dbReference type="Proteomes" id="UP000001693">
    <property type="component" value="Chromosome"/>
</dbReference>
<dbReference type="PROSITE" id="PS51257">
    <property type="entry name" value="PROKAR_LIPOPROTEIN"/>
    <property type="match status" value="1"/>
</dbReference>
<dbReference type="OrthoDB" id="9150142at2"/>
<evidence type="ECO:0000313" key="2">
    <source>
        <dbReference type="EMBL" id="ACB33350.1"/>
    </source>
</evidence>
<dbReference type="HOGENOM" id="CLU_525610_0_0_4"/>
<evidence type="ECO:0000313" key="3">
    <source>
        <dbReference type="Proteomes" id="UP000001693"/>
    </source>
</evidence>
<gene>
    <name evidence="2" type="ordered locus">Lcho_1081</name>
</gene>
<dbReference type="AlphaFoldDB" id="B1Y3V6"/>
<dbReference type="RefSeq" id="WP_012346112.1">
    <property type="nucleotide sequence ID" value="NC_010524.1"/>
</dbReference>
<dbReference type="eggNOG" id="COG2931">
    <property type="taxonomic scope" value="Bacteria"/>
</dbReference>
<organism evidence="2 3">
    <name type="scientific">Leptothrix cholodnii (strain ATCC 51168 / LMG 8142 / SP-6)</name>
    <name type="common">Leptothrix discophora (strain SP-6)</name>
    <dbReference type="NCBI Taxonomy" id="395495"/>
    <lineage>
        <taxon>Bacteria</taxon>
        <taxon>Pseudomonadati</taxon>
        <taxon>Pseudomonadota</taxon>
        <taxon>Betaproteobacteria</taxon>
        <taxon>Burkholderiales</taxon>
        <taxon>Sphaerotilaceae</taxon>
        <taxon>Leptothrix</taxon>
    </lineage>
</organism>
<protein>
    <recommendedName>
        <fullName evidence="4">Lipoprotein</fullName>
    </recommendedName>
</protein>
<evidence type="ECO:0000256" key="1">
    <source>
        <dbReference type="SAM" id="SignalP"/>
    </source>
</evidence>
<keyword evidence="3" id="KW-1185">Reference proteome</keyword>
<name>B1Y3V6_LEPCP</name>
<keyword evidence="1" id="KW-0732">Signal</keyword>
<accession>B1Y3V6</accession>
<dbReference type="EMBL" id="CP001013">
    <property type="protein sequence ID" value="ACB33350.1"/>
    <property type="molecule type" value="Genomic_DNA"/>
</dbReference>
<sequence precursor="true">MPNLRALSAAILIAFGLTACGGGSTSSSSGVLVDDLVVDATVFCDSNSNGTWQSGEAQASTDDSGAFTFSPACEAPVVSLAGTGYDKTTLKAPRGHFRARAHAPVVSPFTTMQLASGLSETQFRTVLAKLGLDNVDASTFNPATHTRLGPTAAAVIKILNEIAEIVESAGGDPAVAFEAAAGAIVSYVNAHTTSGSILERDLDLGDLIEAAATAGFASVPTATWTDTARANAARLAREGLVLLVKSIKGKNSYADIRDDFNNGAVNGIISDTNLDDDNEVEIARGRCRDNDNIGRAQYVYASDDSFTLVGPSLAGGRTSYDLTAFGAGIDLTGHSLGSLTRLELPLQASTLALPKNGSRIAVALEVEEVAGGGDRLLQVLIDRLVLKRDKVTGIVSASITDKSELYFYARSSSGVEIGTGRVAFEDLDGSMLTSSQSGVALDLQVLAARMKGKYPNQIPLLDNLLDATGTFNVRLVVNELDLRHADGSRFGLRKISVKMPDGSGRTAERITGTAVLGRVTF</sequence>
<reference evidence="2 3" key="1">
    <citation type="submission" date="2008-03" db="EMBL/GenBank/DDBJ databases">
        <title>Complete sequence of Leptothrix cholodnii SP-6.</title>
        <authorList>
            <consortium name="US DOE Joint Genome Institute"/>
            <person name="Copeland A."/>
            <person name="Lucas S."/>
            <person name="Lapidus A."/>
            <person name="Glavina del Rio T."/>
            <person name="Dalin E."/>
            <person name="Tice H."/>
            <person name="Bruce D."/>
            <person name="Goodwin L."/>
            <person name="Pitluck S."/>
            <person name="Chertkov O."/>
            <person name="Brettin T."/>
            <person name="Detter J.C."/>
            <person name="Han C."/>
            <person name="Kuske C.R."/>
            <person name="Schmutz J."/>
            <person name="Larimer F."/>
            <person name="Land M."/>
            <person name="Hauser L."/>
            <person name="Kyrpides N."/>
            <person name="Lykidis A."/>
            <person name="Emerson D."/>
            <person name="Richardson P."/>
        </authorList>
    </citation>
    <scope>NUCLEOTIDE SEQUENCE [LARGE SCALE GENOMIC DNA]</scope>
    <source>
        <strain evidence="3">ATCC 51168 / LMG 8142 / SP-6</strain>
    </source>
</reference>
<dbReference type="KEGG" id="lch:Lcho_1081"/>
<dbReference type="STRING" id="395495.Lcho_1081"/>
<feature type="signal peptide" evidence="1">
    <location>
        <begin position="1"/>
        <end position="19"/>
    </location>
</feature>
<feature type="chain" id="PRO_5002772765" description="Lipoprotein" evidence="1">
    <location>
        <begin position="20"/>
        <end position="521"/>
    </location>
</feature>
<evidence type="ECO:0008006" key="4">
    <source>
        <dbReference type="Google" id="ProtNLM"/>
    </source>
</evidence>